<evidence type="ECO:0000256" key="1">
    <source>
        <dbReference type="SAM" id="Phobius"/>
    </source>
</evidence>
<feature type="transmembrane region" description="Helical" evidence="1">
    <location>
        <begin position="197"/>
        <end position="216"/>
    </location>
</feature>
<keyword evidence="1" id="KW-1133">Transmembrane helix</keyword>
<dbReference type="Proteomes" id="UP001223420">
    <property type="component" value="Unassembled WGS sequence"/>
</dbReference>
<reference evidence="2" key="1">
    <citation type="submission" date="2023-07" db="EMBL/GenBank/DDBJ databases">
        <title>Genomic Encyclopedia of Type Strains, Phase IV (KMG-IV): sequencing the most valuable type-strain genomes for metagenomic binning, comparative biology and taxonomic classification.</title>
        <authorList>
            <person name="Goeker M."/>
        </authorList>
    </citation>
    <scope>NUCLEOTIDE SEQUENCE</scope>
    <source>
        <strain evidence="2">DSM 19569</strain>
    </source>
</reference>
<name>A0AAJ1TSI7_9HYPH</name>
<organism evidence="2 3">
    <name type="scientific">Methylobacterium brachiatum</name>
    <dbReference type="NCBI Taxonomy" id="269660"/>
    <lineage>
        <taxon>Bacteria</taxon>
        <taxon>Pseudomonadati</taxon>
        <taxon>Pseudomonadota</taxon>
        <taxon>Alphaproteobacteria</taxon>
        <taxon>Hyphomicrobiales</taxon>
        <taxon>Methylobacteriaceae</taxon>
        <taxon>Methylobacterium</taxon>
    </lineage>
</organism>
<sequence>MPERGGEIAFDRSLAGLTGIVVKGFLLTLVTFGIYRFWYATNLRRFFWSRTLVDGSPAAYTGHGRDLFLGFLVAIVLLAPISTGLSALSLLLPDSPLVASGLGFGVLFLLGQFALYRGRRYRATRTLWRGIRLGQDGSGLAYAALATAGWLLVLATLGLAFPFMRAALERYRIRHTLVGTSRMESDARGLAVLRSWLLLWALVAVPVVLLLALGLAEDGCGPMLDAPLTLPKERAEALPDWVPTSCDSVVQVLAAVFVVLLVVAAPMVLVLYPYYRARETRAFLSAIRLDEVRLVSHLTAWDLYRPYLAYIVQCLKLGVVITLGAAVLAVLATLFFGQAVSQNGEGPIFGMAIVVAIYAWYLAASVVLYVRVLKAGLWRAVAETTWISDAAALGAIVAAARGASSSLGEGMADALDGHGIIDIGL</sequence>
<feature type="transmembrane region" description="Helical" evidence="1">
    <location>
        <begin position="314"/>
        <end position="336"/>
    </location>
</feature>
<comment type="caution">
    <text evidence="2">The sequence shown here is derived from an EMBL/GenBank/DDBJ whole genome shotgun (WGS) entry which is preliminary data.</text>
</comment>
<protein>
    <submittedName>
        <fullName evidence="2">Uncharacterized membrane protein YjgN (DUF898 family)</fullName>
    </submittedName>
</protein>
<dbReference type="EMBL" id="JAUSWL010000004">
    <property type="protein sequence ID" value="MDQ0544039.1"/>
    <property type="molecule type" value="Genomic_DNA"/>
</dbReference>
<proteinExistence type="predicted"/>
<feature type="transmembrane region" description="Helical" evidence="1">
    <location>
        <begin position="97"/>
        <end position="119"/>
    </location>
</feature>
<dbReference type="Pfam" id="PF05987">
    <property type="entry name" value="DUF898"/>
    <property type="match status" value="1"/>
</dbReference>
<feature type="transmembrane region" description="Helical" evidence="1">
    <location>
        <begin position="20"/>
        <end position="39"/>
    </location>
</feature>
<evidence type="ECO:0000313" key="2">
    <source>
        <dbReference type="EMBL" id="MDQ0544039.1"/>
    </source>
</evidence>
<keyword evidence="1" id="KW-0472">Membrane</keyword>
<feature type="transmembrane region" description="Helical" evidence="1">
    <location>
        <begin position="249"/>
        <end position="275"/>
    </location>
</feature>
<dbReference type="AlphaFoldDB" id="A0AAJ1TSI7"/>
<accession>A0AAJ1TSI7</accession>
<dbReference type="RefSeq" id="WP_230366462.1">
    <property type="nucleotide sequence ID" value="NZ_JAJALK010000005.1"/>
</dbReference>
<keyword evidence="1" id="KW-0812">Transmembrane</keyword>
<feature type="transmembrane region" description="Helical" evidence="1">
    <location>
        <begin position="67"/>
        <end position="90"/>
    </location>
</feature>
<feature type="transmembrane region" description="Helical" evidence="1">
    <location>
        <begin position="348"/>
        <end position="370"/>
    </location>
</feature>
<feature type="transmembrane region" description="Helical" evidence="1">
    <location>
        <begin position="139"/>
        <end position="164"/>
    </location>
</feature>
<evidence type="ECO:0000313" key="3">
    <source>
        <dbReference type="Proteomes" id="UP001223420"/>
    </source>
</evidence>
<gene>
    <name evidence="2" type="ORF">QO001_002968</name>
</gene>
<dbReference type="InterPro" id="IPR010295">
    <property type="entry name" value="DUF898"/>
</dbReference>